<dbReference type="Proteomes" id="UP000034246">
    <property type="component" value="Unassembled WGS sequence"/>
</dbReference>
<reference evidence="7 8" key="1">
    <citation type="journal article" date="2015" name="Nature">
        <title>rRNA introns, odd ribosomes, and small enigmatic genomes across a large radiation of phyla.</title>
        <authorList>
            <person name="Brown C.T."/>
            <person name="Hug L.A."/>
            <person name="Thomas B.C."/>
            <person name="Sharon I."/>
            <person name="Castelle C.J."/>
            <person name="Singh A."/>
            <person name="Wilkins M.J."/>
            <person name="Williams K.H."/>
            <person name="Banfield J.F."/>
        </authorList>
    </citation>
    <scope>NUCLEOTIDE SEQUENCE [LARGE SCALE GENOMIC DNA]</scope>
</reference>
<dbReference type="EMBL" id="LBWP01000005">
    <property type="protein sequence ID" value="KKR11585.1"/>
    <property type="molecule type" value="Genomic_DNA"/>
</dbReference>
<evidence type="ECO:0000313" key="8">
    <source>
        <dbReference type="Proteomes" id="UP000034246"/>
    </source>
</evidence>
<evidence type="ECO:0000256" key="3">
    <source>
        <dbReference type="ARBA" id="ARBA00022884"/>
    </source>
</evidence>
<dbReference type="PRINTS" id="PR00973">
    <property type="entry name" value="RIBOSOMALS17"/>
</dbReference>
<keyword evidence="5 6" id="KW-0687">Ribonucleoprotein</keyword>
<comment type="subunit">
    <text evidence="6">Part of the 30S ribosomal subunit.</text>
</comment>
<dbReference type="Pfam" id="PF00366">
    <property type="entry name" value="Ribosomal_S17"/>
    <property type="match status" value="1"/>
</dbReference>
<comment type="similarity">
    <text evidence="1 6">Belongs to the universal ribosomal protein uS17 family.</text>
</comment>
<gene>
    <name evidence="6" type="primary">rpsQ</name>
    <name evidence="7" type="ORF">UT39_C0005G0020</name>
</gene>
<dbReference type="CDD" id="cd00364">
    <property type="entry name" value="Ribosomal_uS17"/>
    <property type="match status" value="1"/>
</dbReference>
<protein>
    <recommendedName>
        <fullName evidence="6">Small ribosomal subunit protein uS17</fullName>
    </recommendedName>
</protein>
<dbReference type="InterPro" id="IPR000266">
    <property type="entry name" value="Ribosomal_uS17"/>
</dbReference>
<dbReference type="GO" id="GO:0003735">
    <property type="term" value="F:structural constituent of ribosome"/>
    <property type="evidence" value="ECO:0007669"/>
    <property type="project" value="InterPro"/>
</dbReference>
<evidence type="ECO:0000256" key="6">
    <source>
        <dbReference type="HAMAP-Rule" id="MF_01345"/>
    </source>
</evidence>
<dbReference type="PANTHER" id="PTHR10744">
    <property type="entry name" value="40S RIBOSOMAL PROTEIN S11 FAMILY MEMBER"/>
    <property type="match status" value="1"/>
</dbReference>
<dbReference type="GO" id="GO:0019843">
    <property type="term" value="F:rRNA binding"/>
    <property type="evidence" value="ECO:0007669"/>
    <property type="project" value="UniProtKB-UniRule"/>
</dbReference>
<dbReference type="InterPro" id="IPR019984">
    <property type="entry name" value="Ribosomal_uS17_bact/chlr"/>
</dbReference>
<dbReference type="HAMAP" id="MF_01345_B">
    <property type="entry name" value="Ribosomal_uS17_B"/>
    <property type="match status" value="1"/>
</dbReference>
<dbReference type="STRING" id="1618550.UT39_C0005G0020"/>
<keyword evidence="4 6" id="KW-0689">Ribosomal protein</keyword>
<sequence>MKVYTGKVISKKMQKTATVLVESVFMHKLYGKRFKKSKKYHVHDEFNTQVGETVSFVDSKPYSKIKKWRIVTPKKTSGSKKIVAQKKSAKVKTKKK</sequence>
<evidence type="ECO:0000256" key="5">
    <source>
        <dbReference type="ARBA" id="ARBA00023274"/>
    </source>
</evidence>
<dbReference type="GO" id="GO:0022627">
    <property type="term" value="C:cytosolic small ribosomal subunit"/>
    <property type="evidence" value="ECO:0007669"/>
    <property type="project" value="TreeGrafter"/>
</dbReference>
<evidence type="ECO:0000256" key="4">
    <source>
        <dbReference type="ARBA" id="ARBA00022980"/>
    </source>
</evidence>
<proteinExistence type="inferred from homology"/>
<evidence type="ECO:0000313" key="7">
    <source>
        <dbReference type="EMBL" id="KKR11585.1"/>
    </source>
</evidence>
<comment type="caution">
    <text evidence="7">The sequence shown here is derived from an EMBL/GenBank/DDBJ whole genome shotgun (WGS) entry which is preliminary data.</text>
</comment>
<dbReference type="GO" id="GO:0006412">
    <property type="term" value="P:translation"/>
    <property type="evidence" value="ECO:0007669"/>
    <property type="project" value="UniProtKB-UniRule"/>
</dbReference>
<comment type="function">
    <text evidence="6">One of the primary rRNA binding proteins, it binds specifically to the 5'-end of 16S ribosomal RNA.</text>
</comment>
<accession>A0A0G0QMK0</accession>
<dbReference type="SUPFAM" id="SSF50249">
    <property type="entry name" value="Nucleic acid-binding proteins"/>
    <property type="match status" value="1"/>
</dbReference>
<dbReference type="InterPro" id="IPR012340">
    <property type="entry name" value="NA-bd_OB-fold"/>
</dbReference>
<organism evidence="7 8">
    <name type="scientific">Candidatus Woesebacteria bacterium GW2011_GWA1_39_21</name>
    <dbReference type="NCBI Taxonomy" id="1618550"/>
    <lineage>
        <taxon>Bacteria</taxon>
        <taxon>Candidatus Woeseibacteriota</taxon>
    </lineage>
</organism>
<dbReference type="Gene3D" id="2.40.50.140">
    <property type="entry name" value="Nucleic acid-binding proteins"/>
    <property type="match status" value="1"/>
</dbReference>
<evidence type="ECO:0000256" key="1">
    <source>
        <dbReference type="ARBA" id="ARBA00010254"/>
    </source>
</evidence>
<dbReference type="NCBIfam" id="NF004123">
    <property type="entry name" value="PRK05610.1"/>
    <property type="match status" value="1"/>
</dbReference>
<evidence type="ECO:0000256" key="2">
    <source>
        <dbReference type="ARBA" id="ARBA00022730"/>
    </source>
</evidence>
<dbReference type="AlphaFoldDB" id="A0A0G0QMK0"/>
<name>A0A0G0QMK0_9BACT</name>
<keyword evidence="3 6" id="KW-0694">RNA-binding</keyword>
<dbReference type="PANTHER" id="PTHR10744:SF1">
    <property type="entry name" value="SMALL RIBOSOMAL SUBUNIT PROTEIN US17M"/>
    <property type="match status" value="1"/>
</dbReference>
<keyword evidence="2 6" id="KW-0699">rRNA-binding</keyword>